<dbReference type="InterPro" id="IPR036397">
    <property type="entry name" value="RNaseH_sf"/>
</dbReference>
<feature type="chain" id="PRO_5046812070" evidence="1">
    <location>
        <begin position="20"/>
        <end position="144"/>
    </location>
</feature>
<organism evidence="2 3">
    <name type="scientific">Molorchus minor</name>
    <dbReference type="NCBI Taxonomy" id="1323400"/>
    <lineage>
        <taxon>Eukaryota</taxon>
        <taxon>Metazoa</taxon>
        <taxon>Ecdysozoa</taxon>
        <taxon>Arthropoda</taxon>
        <taxon>Hexapoda</taxon>
        <taxon>Insecta</taxon>
        <taxon>Pterygota</taxon>
        <taxon>Neoptera</taxon>
        <taxon>Endopterygota</taxon>
        <taxon>Coleoptera</taxon>
        <taxon>Polyphaga</taxon>
        <taxon>Cucujiformia</taxon>
        <taxon>Chrysomeloidea</taxon>
        <taxon>Cerambycidae</taxon>
        <taxon>Lamiinae</taxon>
        <taxon>Monochamini</taxon>
        <taxon>Molorchus</taxon>
    </lineage>
</organism>
<feature type="signal peptide" evidence="1">
    <location>
        <begin position="1"/>
        <end position="19"/>
    </location>
</feature>
<evidence type="ECO:0000256" key="1">
    <source>
        <dbReference type="SAM" id="SignalP"/>
    </source>
</evidence>
<comment type="caution">
    <text evidence="2">The sequence shown here is derived from an EMBL/GenBank/DDBJ whole genome shotgun (WGS) entry which is preliminary data.</text>
</comment>
<accession>A0ABQ9IX46</accession>
<gene>
    <name evidence="2" type="ORF">NQ317_006403</name>
</gene>
<feature type="non-terminal residue" evidence="2">
    <location>
        <position position="144"/>
    </location>
</feature>
<proteinExistence type="predicted"/>
<dbReference type="EMBL" id="JAPWTJ010002034">
    <property type="protein sequence ID" value="KAJ8968275.1"/>
    <property type="molecule type" value="Genomic_DNA"/>
</dbReference>
<evidence type="ECO:0000313" key="3">
    <source>
        <dbReference type="Proteomes" id="UP001162164"/>
    </source>
</evidence>
<keyword evidence="1" id="KW-0732">Signal</keyword>
<reference evidence="2" key="1">
    <citation type="journal article" date="2023" name="Insect Mol. Biol.">
        <title>Genome sequencing provides insights into the evolution of gene families encoding plant cell wall-degrading enzymes in longhorned beetles.</title>
        <authorList>
            <person name="Shin N.R."/>
            <person name="Okamura Y."/>
            <person name="Kirsch R."/>
            <person name="Pauchet Y."/>
        </authorList>
    </citation>
    <scope>NUCLEOTIDE SEQUENCE</scope>
    <source>
        <strain evidence="2">MMC_N1</strain>
    </source>
</reference>
<dbReference type="Proteomes" id="UP001162164">
    <property type="component" value="Unassembled WGS sequence"/>
</dbReference>
<keyword evidence="3" id="KW-1185">Reference proteome</keyword>
<dbReference type="Gene3D" id="3.30.420.10">
    <property type="entry name" value="Ribonuclease H-like superfamily/Ribonuclease H"/>
    <property type="match status" value="1"/>
</dbReference>
<sequence length="144" mass="16517">MNFLATLMNSLFQIVGVQQYPIRPQTADVNENILSEQLTSESVLTDELIKSTGRQIEDALNEFDAYCNSLHIDPHNSGFRLITDGQLPLRQCLFPEAYRKDIELPLYYSMFHDLRKEVARFTGKTEDPPQSVADMVDCILFNNK</sequence>
<name>A0ABQ9IX46_9CUCU</name>
<protein>
    <submittedName>
        <fullName evidence="2">Uncharacterized protein</fullName>
    </submittedName>
</protein>
<evidence type="ECO:0000313" key="2">
    <source>
        <dbReference type="EMBL" id="KAJ8968275.1"/>
    </source>
</evidence>